<dbReference type="CDD" id="cd17546">
    <property type="entry name" value="REC_hyHK_CKI1_RcsC-like"/>
    <property type="match status" value="1"/>
</dbReference>
<dbReference type="InterPro" id="IPR001789">
    <property type="entry name" value="Sig_transdc_resp-reg_receiver"/>
</dbReference>
<dbReference type="Gene3D" id="3.40.50.2300">
    <property type="match status" value="1"/>
</dbReference>
<dbReference type="SUPFAM" id="SSF47226">
    <property type="entry name" value="Histidine-containing phosphotransfer domain, HPT domain"/>
    <property type="match status" value="1"/>
</dbReference>
<reference evidence="21 22" key="1">
    <citation type="submission" date="2018-03" db="EMBL/GenBank/DDBJ databases">
        <title>Diversity of phytobeneficial traits revealed by whole-genome analysis of worldwide-isolated phenazine-producing Pseudomonas spp.</title>
        <authorList>
            <person name="Biessy A."/>
            <person name="Novinscak A."/>
            <person name="Blom J."/>
            <person name="Leger G."/>
            <person name="Thomashow L.S."/>
            <person name="Cazorla F.M."/>
            <person name="Josic D."/>
            <person name="Filion M."/>
        </authorList>
    </citation>
    <scope>NUCLEOTIDE SEQUENCE [LARGE SCALE GENOMIC DNA]</scope>
    <source>
        <strain evidence="21 22">B25</strain>
    </source>
</reference>
<evidence type="ECO:0000256" key="10">
    <source>
        <dbReference type="ARBA" id="ARBA00022840"/>
    </source>
</evidence>
<evidence type="ECO:0000256" key="11">
    <source>
        <dbReference type="ARBA" id="ARBA00022989"/>
    </source>
</evidence>
<keyword evidence="11 16" id="KW-1133">Transmembrane helix</keyword>
<evidence type="ECO:0000256" key="12">
    <source>
        <dbReference type="ARBA" id="ARBA00023012"/>
    </source>
</evidence>
<feature type="domain" description="Response regulatory" evidence="18">
    <location>
        <begin position="753"/>
        <end position="872"/>
    </location>
</feature>
<evidence type="ECO:0000259" key="17">
    <source>
        <dbReference type="PROSITE" id="PS50109"/>
    </source>
</evidence>
<dbReference type="SUPFAM" id="SSF52172">
    <property type="entry name" value="CheY-like"/>
    <property type="match status" value="1"/>
</dbReference>
<evidence type="ECO:0000256" key="4">
    <source>
        <dbReference type="ARBA" id="ARBA00022475"/>
    </source>
</evidence>
<feature type="transmembrane region" description="Helical" evidence="16">
    <location>
        <begin position="38"/>
        <end position="58"/>
    </location>
</feature>
<evidence type="ECO:0000313" key="21">
    <source>
        <dbReference type="EMBL" id="AZE50007.1"/>
    </source>
</evidence>
<dbReference type="Pfam" id="PF01627">
    <property type="entry name" value="Hpt"/>
    <property type="match status" value="1"/>
</dbReference>
<dbReference type="Gene3D" id="1.20.120.160">
    <property type="entry name" value="HPT domain"/>
    <property type="match status" value="1"/>
</dbReference>
<dbReference type="EMBL" id="CP027753">
    <property type="protein sequence ID" value="AZE50007.1"/>
    <property type="molecule type" value="Genomic_DNA"/>
</dbReference>
<dbReference type="CDD" id="cd06225">
    <property type="entry name" value="HAMP"/>
    <property type="match status" value="1"/>
</dbReference>
<dbReference type="InterPro" id="IPR003660">
    <property type="entry name" value="HAMP_dom"/>
</dbReference>
<dbReference type="PROSITE" id="PS50894">
    <property type="entry name" value="HPT"/>
    <property type="match status" value="1"/>
</dbReference>
<keyword evidence="12" id="KW-0902">Two-component regulatory system</keyword>
<dbReference type="InterPro" id="IPR005467">
    <property type="entry name" value="His_kinase_dom"/>
</dbReference>
<dbReference type="InterPro" id="IPR003594">
    <property type="entry name" value="HATPase_dom"/>
</dbReference>
<dbReference type="PROSITE" id="PS50110">
    <property type="entry name" value="RESPONSE_REGULATORY"/>
    <property type="match status" value="1"/>
</dbReference>
<dbReference type="InterPro" id="IPR036890">
    <property type="entry name" value="HATPase_C_sf"/>
</dbReference>
<dbReference type="EC" id="2.7.13.3" evidence="3"/>
<evidence type="ECO:0000256" key="1">
    <source>
        <dbReference type="ARBA" id="ARBA00000085"/>
    </source>
</evidence>
<dbReference type="Gene3D" id="3.30.565.10">
    <property type="entry name" value="Histidine kinase-like ATPase, C-terminal domain"/>
    <property type="match status" value="1"/>
</dbReference>
<dbReference type="NCBIfam" id="NF011874">
    <property type="entry name" value="PRK15347.1"/>
    <property type="match status" value="1"/>
</dbReference>
<comment type="subcellular location">
    <subcellularLocation>
        <location evidence="2">Cell membrane</location>
        <topology evidence="2">Multi-pass membrane protein</topology>
    </subcellularLocation>
</comment>
<feature type="domain" description="Histidine kinase" evidence="17">
    <location>
        <begin position="463"/>
        <end position="675"/>
    </location>
</feature>
<keyword evidence="13 16" id="KW-0472">Membrane</keyword>
<dbReference type="GO" id="GO:0005524">
    <property type="term" value="F:ATP binding"/>
    <property type="evidence" value="ECO:0007669"/>
    <property type="project" value="UniProtKB-KW"/>
</dbReference>
<evidence type="ECO:0000256" key="5">
    <source>
        <dbReference type="ARBA" id="ARBA00022553"/>
    </source>
</evidence>
<name>A0A3G7TSB0_9PSED</name>
<comment type="catalytic activity">
    <reaction evidence="1">
        <text>ATP + protein L-histidine = ADP + protein N-phospho-L-histidine.</text>
        <dbReference type="EC" id="2.7.13.3"/>
    </reaction>
</comment>
<dbReference type="SMART" id="SM00388">
    <property type="entry name" value="HisKA"/>
    <property type="match status" value="1"/>
</dbReference>
<dbReference type="InterPro" id="IPR003661">
    <property type="entry name" value="HisK_dim/P_dom"/>
</dbReference>
<keyword evidence="4" id="KW-1003">Cell membrane</keyword>
<dbReference type="InterPro" id="IPR004358">
    <property type="entry name" value="Sig_transdc_His_kin-like_C"/>
</dbReference>
<dbReference type="SUPFAM" id="SSF47384">
    <property type="entry name" value="Homodimeric domain of signal transducing histidine kinase"/>
    <property type="match status" value="1"/>
</dbReference>
<keyword evidence="8" id="KW-0547">Nucleotide-binding</keyword>
<evidence type="ECO:0000259" key="19">
    <source>
        <dbReference type="PROSITE" id="PS50885"/>
    </source>
</evidence>
<dbReference type="Pfam" id="PF02518">
    <property type="entry name" value="HATPase_c"/>
    <property type="match status" value="1"/>
</dbReference>
<dbReference type="InterPro" id="IPR036641">
    <property type="entry name" value="HPT_dom_sf"/>
</dbReference>
<dbReference type="CDD" id="cd00082">
    <property type="entry name" value="HisKA"/>
    <property type="match status" value="1"/>
</dbReference>
<evidence type="ECO:0000256" key="16">
    <source>
        <dbReference type="SAM" id="Phobius"/>
    </source>
</evidence>
<evidence type="ECO:0000259" key="18">
    <source>
        <dbReference type="PROSITE" id="PS50110"/>
    </source>
</evidence>
<evidence type="ECO:0000256" key="13">
    <source>
        <dbReference type="ARBA" id="ARBA00023136"/>
    </source>
</evidence>
<feature type="modified residue" description="Phosphohistidine" evidence="14">
    <location>
        <position position="932"/>
    </location>
</feature>
<evidence type="ECO:0000256" key="9">
    <source>
        <dbReference type="ARBA" id="ARBA00022777"/>
    </source>
</evidence>
<evidence type="ECO:0000313" key="22">
    <source>
        <dbReference type="Proteomes" id="UP000268048"/>
    </source>
</evidence>
<dbReference type="PRINTS" id="PR00344">
    <property type="entry name" value="BCTRLSENSOR"/>
</dbReference>
<keyword evidence="5 15" id="KW-0597">Phosphoprotein</keyword>
<organism evidence="21 22">
    <name type="scientific">Pseudomonas chlororaphis</name>
    <dbReference type="NCBI Taxonomy" id="587753"/>
    <lineage>
        <taxon>Bacteria</taxon>
        <taxon>Pseudomonadati</taxon>
        <taxon>Pseudomonadota</taxon>
        <taxon>Gammaproteobacteria</taxon>
        <taxon>Pseudomonadales</taxon>
        <taxon>Pseudomonadaceae</taxon>
        <taxon>Pseudomonas</taxon>
    </lineage>
</organism>
<dbReference type="Pfam" id="PF00672">
    <property type="entry name" value="HAMP"/>
    <property type="match status" value="1"/>
</dbReference>
<dbReference type="SMART" id="SM00448">
    <property type="entry name" value="REC"/>
    <property type="match status" value="1"/>
</dbReference>
<dbReference type="Gene3D" id="6.10.340.10">
    <property type="match status" value="1"/>
</dbReference>
<keyword evidence="9 21" id="KW-0418">Kinase</keyword>
<dbReference type="SUPFAM" id="SSF55874">
    <property type="entry name" value="ATPase domain of HSP90 chaperone/DNA topoisomerase II/histidine kinase"/>
    <property type="match status" value="1"/>
</dbReference>
<dbReference type="InterPro" id="IPR008207">
    <property type="entry name" value="Sig_transdc_His_kin_Hpt_dom"/>
</dbReference>
<dbReference type="RefSeq" id="WP_241177325.1">
    <property type="nucleotide sequence ID" value="NZ_CP027753.1"/>
</dbReference>
<dbReference type="Gene3D" id="1.10.287.130">
    <property type="match status" value="1"/>
</dbReference>
<dbReference type="GO" id="GO:0005886">
    <property type="term" value="C:plasma membrane"/>
    <property type="evidence" value="ECO:0007669"/>
    <property type="project" value="UniProtKB-SubCell"/>
</dbReference>
<dbReference type="AlphaFoldDB" id="A0A3G7TSB0"/>
<proteinExistence type="predicted"/>
<feature type="transmembrane region" description="Helical" evidence="16">
    <location>
        <begin position="70"/>
        <end position="89"/>
    </location>
</feature>
<dbReference type="Pfam" id="PF00512">
    <property type="entry name" value="HisKA"/>
    <property type="match status" value="1"/>
</dbReference>
<dbReference type="CDD" id="cd16922">
    <property type="entry name" value="HATPase_EvgS-ArcB-TorS-like"/>
    <property type="match status" value="1"/>
</dbReference>
<dbReference type="Proteomes" id="UP000268048">
    <property type="component" value="Chromosome"/>
</dbReference>
<evidence type="ECO:0000256" key="14">
    <source>
        <dbReference type="PROSITE-ProRule" id="PRU00110"/>
    </source>
</evidence>
<dbReference type="SMART" id="SM00387">
    <property type="entry name" value="HATPase_c"/>
    <property type="match status" value="1"/>
</dbReference>
<dbReference type="PANTHER" id="PTHR45339">
    <property type="entry name" value="HYBRID SIGNAL TRANSDUCTION HISTIDINE KINASE J"/>
    <property type="match status" value="1"/>
</dbReference>
<evidence type="ECO:0000256" key="6">
    <source>
        <dbReference type="ARBA" id="ARBA00022679"/>
    </source>
</evidence>
<dbReference type="Pfam" id="PF00072">
    <property type="entry name" value="Response_reg"/>
    <property type="match status" value="1"/>
</dbReference>
<keyword evidence="7 16" id="KW-0812">Transmembrane</keyword>
<dbReference type="PROSITE" id="PS50109">
    <property type="entry name" value="HIS_KIN"/>
    <property type="match status" value="1"/>
</dbReference>
<keyword evidence="6" id="KW-0808">Transferase</keyword>
<dbReference type="PANTHER" id="PTHR45339:SF1">
    <property type="entry name" value="HYBRID SIGNAL TRANSDUCTION HISTIDINE KINASE J"/>
    <property type="match status" value="1"/>
</dbReference>
<dbReference type="SMART" id="SM00304">
    <property type="entry name" value="HAMP"/>
    <property type="match status" value="1"/>
</dbReference>
<evidence type="ECO:0000256" key="7">
    <source>
        <dbReference type="ARBA" id="ARBA00022692"/>
    </source>
</evidence>
<dbReference type="GO" id="GO:0000155">
    <property type="term" value="F:phosphorelay sensor kinase activity"/>
    <property type="evidence" value="ECO:0007669"/>
    <property type="project" value="InterPro"/>
</dbReference>
<evidence type="ECO:0000256" key="3">
    <source>
        <dbReference type="ARBA" id="ARBA00012438"/>
    </source>
</evidence>
<sequence length="980" mass="108793">MGYRALRAHAYGAGLGWQCRPAAMIPSRPAFELSGLHLIYQACLVAYLAVLCVVQPVGTVIRMHKLWQASLTRSVIVTLACAMSAFWLLSETISFYYRYSKAEVEVREDLAWELSGVAEDENRRYALAQVRVNTLLRLWSELLRNASLSGTQSNELKHTVFVPFDGVDVDQERIAVAGQVIEIFGNSDPVNRTETFLLVPGQGVFFYRPEGQTAADMQIKMNALLSRQYRSTTGDNCWGSVFEDGQGHLRSAVTAVDARSGITAGQLLRIDDLNARKYDFSYILRDAGGSLLWSDNREESALLAAQGVQPDCQRRAMEMAGFIVDCMLLKGPPWQLSAIASGNVAMDRVLPLLRSTAPWTLLAQLLLLVFIALILQRQLGRPLSHIVELIHRQKQLTDLSYRLPEGRKDELGRIASAYNTLLKTLNAYHQTLENKVRRRTRELDAAKRIAERASHRKSEHLTSISHEIRTPLNGIVGALSLLERSSLSEQQQELIGTARQSSGFLLSIINNLLDFSRIEAGQLELSYEQTAILPMLDQVLLTINLRAQEKHLSLRTLVAANVPRSMSLDGVRVQQILINLLANAVKFTAQGEICVWLERRAEMLAIAVRDTGKGISEENQLDIFMPFIQVRAHDNGSGLGLAIASRLANLMGGEILLDSQVGVGSTFTLLLPICDPSEPSLAFSARLPAPAALQTQLAIWGIEAQPGDSPLLDMPELVYLPGRLWQKVSAILFEEKLPGDEPASIAPCAWALKVLVVDDMQVNRDIVGKMLQELGHLAYAAASGEEALHCGRTHVFDWVLMDIRMPDMDGLQVTRLWRDMASGMLDPDTPIMALTANALSAERYRARAAGMNGYLAKPVSLEQLASGVEQVVSLQLARGIDLAPNRKLQQPLFNLADTSLRARFYETLEIMLRDIETACRKQDRAGLRMLLHTLKGCAGQGGLDRVYTWAQDQETRVSHGEWLSCEDVSYLRELILQKPH</sequence>
<dbReference type="PROSITE" id="PS50885">
    <property type="entry name" value="HAMP"/>
    <property type="match status" value="1"/>
</dbReference>
<feature type="modified residue" description="4-aspartylphosphate" evidence="15">
    <location>
        <position position="802"/>
    </location>
</feature>
<gene>
    <name evidence="21" type="ORF">C4K04_4343</name>
</gene>
<dbReference type="InterPro" id="IPR036097">
    <property type="entry name" value="HisK_dim/P_sf"/>
</dbReference>
<accession>A0A3G7TSB0</accession>
<evidence type="ECO:0000256" key="15">
    <source>
        <dbReference type="PROSITE-ProRule" id="PRU00169"/>
    </source>
</evidence>
<evidence type="ECO:0000256" key="2">
    <source>
        <dbReference type="ARBA" id="ARBA00004651"/>
    </source>
</evidence>
<feature type="domain" description="HAMP" evidence="19">
    <location>
        <begin position="377"/>
        <end position="430"/>
    </location>
</feature>
<keyword evidence="10" id="KW-0067">ATP-binding</keyword>
<feature type="transmembrane region" description="Helical" evidence="16">
    <location>
        <begin position="356"/>
        <end position="375"/>
    </location>
</feature>
<evidence type="ECO:0000256" key="8">
    <source>
        <dbReference type="ARBA" id="ARBA00022741"/>
    </source>
</evidence>
<feature type="domain" description="HPt" evidence="20">
    <location>
        <begin position="893"/>
        <end position="980"/>
    </location>
</feature>
<evidence type="ECO:0000259" key="20">
    <source>
        <dbReference type="PROSITE" id="PS50894"/>
    </source>
</evidence>
<dbReference type="InterPro" id="IPR011006">
    <property type="entry name" value="CheY-like_superfamily"/>
</dbReference>
<protein>
    <recommendedName>
        <fullName evidence="3">histidine kinase</fullName>
        <ecNumber evidence="3">2.7.13.3</ecNumber>
    </recommendedName>
</protein>